<dbReference type="PANTHER" id="PTHR22916:SF3">
    <property type="entry name" value="UDP-GLCNAC:BETAGAL BETA-1,3-N-ACETYLGLUCOSAMINYLTRANSFERASE-LIKE PROTEIN 1"/>
    <property type="match status" value="1"/>
</dbReference>
<dbReference type="InterPro" id="IPR029044">
    <property type="entry name" value="Nucleotide-diphossugar_trans"/>
</dbReference>
<dbReference type="RefSeq" id="WP_012008081.1">
    <property type="nucleotide sequence ID" value="NC_009840.1"/>
</dbReference>
<dbReference type="AlphaFoldDB" id="A8G602"/>
<dbReference type="STRING" id="93060.P9215_14201"/>
<keyword evidence="1" id="KW-1133">Transmembrane helix</keyword>
<dbReference type="Proteomes" id="UP000002014">
    <property type="component" value="Chromosome"/>
</dbReference>
<feature type="domain" description="Glycosyltransferase 2-like" evidence="2">
    <location>
        <begin position="8"/>
        <end position="141"/>
    </location>
</feature>
<feature type="transmembrane region" description="Helical" evidence="1">
    <location>
        <begin position="197"/>
        <end position="217"/>
    </location>
</feature>
<name>A8G602_PROM2</name>
<accession>A8G602</accession>
<dbReference type="GO" id="GO:0016758">
    <property type="term" value="F:hexosyltransferase activity"/>
    <property type="evidence" value="ECO:0007669"/>
    <property type="project" value="UniProtKB-ARBA"/>
</dbReference>
<sequence>MKKILAVGVICKDNVNELRRTLLSISAQTENAHEVIIVDGSKTPINKKSSNIEDIIKKLKEKKVSINYLIQKGDGIASAFNYVYQNSSSKYLLYLNSGDEFFSTETIKNILPFLEENKSLYCFGSLICNPLKNSIKLAKPSKKIFDIYFKNPFPHPGVIIEIKTLNKVGGFNDELKQCMDYELFIRLLLKYKIKPRIINLVVSIFYVGGTSTNLSSLRKGMKRSWQLHNQEQYYPNVFFRIMFNLRVILYSIIFNIKIF</sequence>
<evidence type="ECO:0000256" key="1">
    <source>
        <dbReference type="SAM" id="Phobius"/>
    </source>
</evidence>
<organism evidence="3 4">
    <name type="scientific">Prochlorococcus marinus (strain MIT 9215)</name>
    <dbReference type="NCBI Taxonomy" id="93060"/>
    <lineage>
        <taxon>Bacteria</taxon>
        <taxon>Bacillati</taxon>
        <taxon>Cyanobacteriota</taxon>
        <taxon>Cyanophyceae</taxon>
        <taxon>Synechococcales</taxon>
        <taxon>Prochlorococcaceae</taxon>
        <taxon>Prochlorococcus</taxon>
    </lineage>
</organism>
<evidence type="ECO:0000259" key="2">
    <source>
        <dbReference type="Pfam" id="PF00535"/>
    </source>
</evidence>
<dbReference type="eggNOG" id="COG1216">
    <property type="taxonomic scope" value="Bacteria"/>
</dbReference>
<proteinExistence type="predicted"/>
<gene>
    <name evidence="3" type="ordered locus">P9215_14201</name>
</gene>
<keyword evidence="1" id="KW-0812">Transmembrane</keyword>
<feature type="transmembrane region" description="Helical" evidence="1">
    <location>
        <begin position="237"/>
        <end position="256"/>
    </location>
</feature>
<dbReference type="SUPFAM" id="SSF53448">
    <property type="entry name" value="Nucleotide-diphospho-sugar transferases"/>
    <property type="match status" value="1"/>
</dbReference>
<dbReference type="OrthoDB" id="9812327at2"/>
<evidence type="ECO:0000313" key="4">
    <source>
        <dbReference type="Proteomes" id="UP000002014"/>
    </source>
</evidence>
<dbReference type="InterPro" id="IPR001173">
    <property type="entry name" value="Glyco_trans_2-like"/>
</dbReference>
<protein>
    <recommendedName>
        <fullName evidence="2">Glycosyltransferase 2-like domain-containing protein</fullName>
    </recommendedName>
</protein>
<dbReference type="Pfam" id="PF00535">
    <property type="entry name" value="Glycos_transf_2"/>
    <property type="match status" value="1"/>
</dbReference>
<evidence type="ECO:0000313" key="3">
    <source>
        <dbReference type="EMBL" id="ABV51033.1"/>
    </source>
</evidence>
<reference evidence="3 4" key="1">
    <citation type="journal article" date="2007" name="PLoS Genet.">
        <title>Patterns and implications of gene gain and loss in the evolution of Prochlorococcus.</title>
        <authorList>
            <person name="Kettler G.C."/>
            <person name="Martiny A.C."/>
            <person name="Huang K."/>
            <person name="Zucker J."/>
            <person name="Coleman M.L."/>
            <person name="Rodrigue S."/>
            <person name="Chen F."/>
            <person name="Lapidus A."/>
            <person name="Ferriera S."/>
            <person name="Johnson J."/>
            <person name="Steglich C."/>
            <person name="Church G.M."/>
            <person name="Richardson P."/>
            <person name="Chisholm S.W."/>
        </authorList>
    </citation>
    <scope>NUCLEOTIDE SEQUENCE [LARGE SCALE GENOMIC DNA]</scope>
    <source>
        <strain evidence="3 4">MIT 9215</strain>
    </source>
</reference>
<dbReference type="PANTHER" id="PTHR22916">
    <property type="entry name" value="GLYCOSYLTRANSFERASE"/>
    <property type="match status" value="1"/>
</dbReference>
<dbReference type="EMBL" id="CP000825">
    <property type="protein sequence ID" value="ABV51033.1"/>
    <property type="molecule type" value="Genomic_DNA"/>
</dbReference>
<dbReference type="HOGENOM" id="CLU_1073084_0_0_3"/>
<dbReference type="KEGG" id="pmh:P9215_14201"/>
<dbReference type="Gene3D" id="3.90.550.10">
    <property type="entry name" value="Spore Coat Polysaccharide Biosynthesis Protein SpsA, Chain A"/>
    <property type="match status" value="1"/>
</dbReference>
<keyword evidence="1" id="KW-0472">Membrane</keyword>